<comment type="caution">
    <text evidence="2">The sequence shown here is derived from an EMBL/GenBank/DDBJ whole genome shotgun (WGS) entry which is preliminary data.</text>
</comment>
<feature type="region of interest" description="Disordered" evidence="1">
    <location>
        <begin position="69"/>
        <end position="115"/>
    </location>
</feature>
<gene>
    <name evidence="2" type="ORF">IMSHALPRED_000082</name>
</gene>
<organism evidence="2 3">
    <name type="scientific">Imshaugia aleurites</name>
    <dbReference type="NCBI Taxonomy" id="172621"/>
    <lineage>
        <taxon>Eukaryota</taxon>
        <taxon>Fungi</taxon>
        <taxon>Dikarya</taxon>
        <taxon>Ascomycota</taxon>
        <taxon>Pezizomycotina</taxon>
        <taxon>Lecanoromycetes</taxon>
        <taxon>OSLEUM clade</taxon>
        <taxon>Lecanoromycetidae</taxon>
        <taxon>Lecanorales</taxon>
        <taxon>Lecanorineae</taxon>
        <taxon>Parmeliaceae</taxon>
        <taxon>Imshaugia</taxon>
    </lineage>
</organism>
<dbReference type="Proteomes" id="UP000664534">
    <property type="component" value="Unassembled WGS sequence"/>
</dbReference>
<feature type="compositionally biased region" description="Acidic residues" evidence="1">
    <location>
        <begin position="95"/>
        <end position="115"/>
    </location>
</feature>
<evidence type="ECO:0000256" key="1">
    <source>
        <dbReference type="SAM" id="MobiDB-lite"/>
    </source>
</evidence>
<protein>
    <submittedName>
        <fullName evidence="2">Uncharacterized protein</fullName>
    </submittedName>
</protein>
<evidence type="ECO:0000313" key="3">
    <source>
        <dbReference type="Proteomes" id="UP000664534"/>
    </source>
</evidence>
<reference evidence="2" key="1">
    <citation type="submission" date="2021-03" db="EMBL/GenBank/DDBJ databases">
        <authorList>
            <person name="Tagirdzhanova G."/>
        </authorList>
    </citation>
    <scope>NUCLEOTIDE SEQUENCE</scope>
</reference>
<accession>A0A8H3I4N3</accession>
<dbReference type="OrthoDB" id="10305722at2759"/>
<dbReference type="EMBL" id="CAJPDT010000001">
    <property type="protein sequence ID" value="CAF9904493.1"/>
    <property type="molecule type" value="Genomic_DNA"/>
</dbReference>
<dbReference type="AlphaFoldDB" id="A0A8H3I4N3"/>
<proteinExistence type="predicted"/>
<feature type="compositionally biased region" description="Basic and acidic residues" evidence="1">
    <location>
        <begin position="83"/>
        <end position="94"/>
    </location>
</feature>
<evidence type="ECO:0000313" key="2">
    <source>
        <dbReference type="EMBL" id="CAF9904493.1"/>
    </source>
</evidence>
<keyword evidence="3" id="KW-1185">Reference proteome</keyword>
<name>A0A8H3I4N3_9LECA</name>
<sequence length="115" mass="13018">MAYSSKGNPPLLYGVVKLDYHTITWSSMFVPVLLFVKQYVDSSSIALARWQRQQAIRQRAKLLQLHCDLEDDDKDGGGPSAEANRDDERARVDIDTEGDDEVEGEVDAEEDFKEI</sequence>